<feature type="transmembrane region" description="Helical" evidence="2">
    <location>
        <begin position="363"/>
        <end position="389"/>
    </location>
</feature>
<gene>
    <name evidence="3" type="ORF">B7R21_05050</name>
</gene>
<keyword evidence="2" id="KW-1133">Transmembrane helix</keyword>
<dbReference type="Gene3D" id="2.60.40.230">
    <property type="entry name" value="Neocarzinostatin-like"/>
    <property type="match status" value="1"/>
</dbReference>
<keyword evidence="2" id="KW-0472">Membrane</keyword>
<proteinExistence type="predicted"/>
<name>A0A3E0W0K6_9MICO</name>
<comment type="caution">
    <text evidence="3">The sequence shown here is derived from an EMBL/GenBank/DDBJ whole genome shotgun (WGS) entry which is preliminary data.</text>
</comment>
<organism evidence="3 4">
    <name type="scientific">Subtercola boreus</name>
    <dbReference type="NCBI Taxonomy" id="120213"/>
    <lineage>
        <taxon>Bacteria</taxon>
        <taxon>Bacillati</taxon>
        <taxon>Actinomycetota</taxon>
        <taxon>Actinomycetes</taxon>
        <taxon>Micrococcales</taxon>
        <taxon>Microbacteriaceae</taxon>
        <taxon>Subtercola</taxon>
    </lineage>
</organism>
<protein>
    <submittedName>
        <fullName evidence="3">Uncharacterized protein</fullName>
    </submittedName>
</protein>
<keyword evidence="2" id="KW-0812">Transmembrane</keyword>
<dbReference type="Proteomes" id="UP000256709">
    <property type="component" value="Unassembled WGS sequence"/>
</dbReference>
<evidence type="ECO:0000256" key="1">
    <source>
        <dbReference type="SAM" id="MobiDB-lite"/>
    </source>
</evidence>
<evidence type="ECO:0000313" key="4">
    <source>
        <dbReference type="Proteomes" id="UP000256709"/>
    </source>
</evidence>
<evidence type="ECO:0000313" key="3">
    <source>
        <dbReference type="EMBL" id="RFA15385.1"/>
    </source>
</evidence>
<reference evidence="3 4" key="1">
    <citation type="submission" date="2017-04" db="EMBL/GenBank/DDBJ databases">
        <title>Comparative genome analysis of Subtercola boreus.</title>
        <authorList>
            <person name="Cho Y.-J."/>
            <person name="Cho A."/>
            <person name="Kim O.-S."/>
            <person name="Lee J.-I."/>
        </authorList>
    </citation>
    <scope>NUCLEOTIDE SEQUENCE [LARGE SCALE GENOMIC DNA]</scope>
    <source>
        <strain evidence="3 4">P27444</strain>
    </source>
</reference>
<dbReference type="EMBL" id="NBXA01000007">
    <property type="protein sequence ID" value="RFA15385.1"/>
    <property type="molecule type" value="Genomic_DNA"/>
</dbReference>
<accession>A0A3E0W0K6</accession>
<dbReference type="AlphaFoldDB" id="A0A3E0W0K6"/>
<feature type="region of interest" description="Disordered" evidence="1">
    <location>
        <begin position="408"/>
        <end position="431"/>
    </location>
</feature>
<evidence type="ECO:0000256" key="2">
    <source>
        <dbReference type="SAM" id="Phobius"/>
    </source>
</evidence>
<sequence>MPLVHDTGSADSHRAGSRRRGRALLHSAPALALALTILATVGSVVAAPVSLPGAFAAGSVSITNSAGGSTADPDYATSMTVSGSGFQSIQGGFGGIYVLFGWVDSGWQPSTGGEVGRDYRYVPDSEAKDNAGFQRFVAFPGSDTAEAANAVMDASGGWSTDFTVPGASFNSVDRTGAISVVDCLTVQCGILTIGAHGVKNANNETFTPISFAAPVAGGAGAGGSAAGGAAAAGTAAGAGAAVAGPAAVAAGTGASAARVGYTSGTAVAGNALSFTGQGFTPGEQVVATFDNGAAAVGPLTAGAAGEVAAVLTIPADVRAGTHVLSLSGAASGALAESEVTVAAAPDARAFPATSAITAEAPPAWPYLLLAVAILAALVLLVVSLVTALVRAGRHRRVRRAAREAVAVGGTSDAGMSSSPSAGGHTADRVGR</sequence>